<keyword evidence="3 6" id="KW-0808">Transferase</keyword>
<dbReference type="GO" id="GO:0016287">
    <property type="term" value="F:glycerone-phosphate O-acyltransferase activity"/>
    <property type="evidence" value="ECO:0007669"/>
    <property type="project" value="TreeGrafter"/>
</dbReference>
<protein>
    <submittedName>
        <fullName evidence="9">Dihydroxyacetone phosphate acyltransferase isoform X1</fullName>
    </submittedName>
</protein>
<keyword evidence="4" id="KW-0472">Membrane</keyword>
<evidence type="ECO:0000256" key="4">
    <source>
        <dbReference type="ARBA" id="ARBA00023136"/>
    </source>
</evidence>
<dbReference type="GO" id="GO:0004366">
    <property type="term" value="F:glycerol-3-phosphate O-acyltransferase activity"/>
    <property type="evidence" value="ECO:0007669"/>
    <property type="project" value="TreeGrafter"/>
</dbReference>
<dbReference type="GO" id="GO:0005778">
    <property type="term" value="C:peroxisomal membrane"/>
    <property type="evidence" value="ECO:0007669"/>
    <property type="project" value="TreeGrafter"/>
</dbReference>
<dbReference type="GeneID" id="106172333"/>
<dbReference type="GO" id="GO:0031966">
    <property type="term" value="C:mitochondrial membrane"/>
    <property type="evidence" value="ECO:0007669"/>
    <property type="project" value="TreeGrafter"/>
</dbReference>
<evidence type="ECO:0000259" key="7">
    <source>
        <dbReference type="SMART" id="SM00563"/>
    </source>
</evidence>
<dbReference type="GO" id="GO:0006631">
    <property type="term" value="P:fatty acid metabolic process"/>
    <property type="evidence" value="ECO:0007669"/>
    <property type="project" value="TreeGrafter"/>
</dbReference>
<evidence type="ECO:0000256" key="1">
    <source>
        <dbReference type="ARBA" id="ARBA00004184"/>
    </source>
</evidence>
<evidence type="ECO:0000256" key="2">
    <source>
        <dbReference type="ARBA" id="ARBA00007937"/>
    </source>
</evidence>
<dbReference type="FunCoup" id="A0A1S3JDM4">
    <property type="interactions" value="1755"/>
</dbReference>
<dbReference type="InterPro" id="IPR045520">
    <property type="entry name" value="GPAT/DHAPAT_C"/>
</dbReference>
<proteinExistence type="inferred from homology"/>
<accession>A0A1S3JDM4</accession>
<dbReference type="InterPro" id="IPR022284">
    <property type="entry name" value="GPAT/DHAPAT"/>
</dbReference>
<comment type="similarity">
    <text evidence="2 6">Belongs to the GPAT/DAPAT family.</text>
</comment>
<sequence>MILKKTVTKISAKLFLVNTISRMTFCTSYKLHINDPHKLPPFPVFKDGYEDILEDRRGNSDLRFAIRSREVPAYKYNHPRTSAQIKEYVRKSDRVTFTIEQVASETGTPKAEVEKEANAILDEMAHNLRMGAIRGIATVLPKVMKKMYNRVYVNKEGISRVQHLIKEYPVILMPSHRSYADFLLMSYVFYHYDLPLPVIAAAMDFMGMNFVGWLLRNSGAFYIRRTFGTDKLYWSVFTEYVQTHITNGDAPVEFFVEGTRSRTGKSLVPKLGMMKACLEPYFKAHVPDIMVLPISISYDRTLEESLYSYELLGVPKPKESTSGLLKASSILNEDFGNIHMFIGEPISIRQFSIGKIDRVQHSLAPRYIASLTSDEEKLMKELAYQVVLEQQKHMVISPWALVATVLIQNKDGIDLQQLVKEVEWLKRQTANLGGYVDWPGNEKPEMVIRARLELHKHILDISDEDFVELKNIKPPPNVTPELRRDGVISQAALQVLLSLYRNQLLYLFVRPAMVTLAVNGCLQETMSMDELFKRYEFLEHLFRHEFVFKPGQTKEDFDKALLNLTHGGGLVIVDNQVQIKKSTNKYTTFLSLMFEPFLLAYWVLCKHFLSLGCDVNGKPLPKKPKVVCKEAQQLAVRWLQEGSLKHYEVMNLDILGNGLLSMIHMGAVAKDKRSGETYVSPNQVTVSSISEQIGRYIELPVVPDPRFNSTPNFSAQSKDKVTVPAKL</sequence>
<dbReference type="InParanoid" id="A0A1S3JDM4"/>
<dbReference type="Pfam" id="PF01553">
    <property type="entry name" value="Acyltransferase"/>
    <property type="match status" value="1"/>
</dbReference>
<dbReference type="SUPFAM" id="SSF69593">
    <property type="entry name" value="Glycerol-3-phosphate (1)-acyltransferase"/>
    <property type="match status" value="1"/>
</dbReference>
<organism evidence="8 9">
    <name type="scientific">Lingula anatina</name>
    <name type="common">Brachiopod</name>
    <name type="synonym">Lingula unguis</name>
    <dbReference type="NCBI Taxonomy" id="7574"/>
    <lineage>
        <taxon>Eukaryota</taxon>
        <taxon>Metazoa</taxon>
        <taxon>Spiralia</taxon>
        <taxon>Lophotrochozoa</taxon>
        <taxon>Brachiopoda</taxon>
        <taxon>Linguliformea</taxon>
        <taxon>Lingulata</taxon>
        <taxon>Lingulida</taxon>
        <taxon>Linguloidea</taxon>
        <taxon>Lingulidae</taxon>
        <taxon>Lingula</taxon>
    </lineage>
</organism>
<dbReference type="PANTHER" id="PTHR12563">
    <property type="entry name" value="GLYCEROL-3-PHOSPHATE ACYLTRANSFERASE"/>
    <property type="match status" value="1"/>
</dbReference>
<comment type="subcellular location">
    <subcellularLocation>
        <location evidence="1">Endomembrane system</location>
        <topology evidence="1">Peripheral membrane protein</topology>
    </subcellularLocation>
</comment>
<keyword evidence="8" id="KW-1185">Reference proteome</keyword>
<dbReference type="GO" id="GO:0008654">
    <property type="term" value="P:phospholipid biosynthetic process"/>
    <property type="evidence" value="ECO:0007669"/>
    <property type="project" value="TreeGrafter"/>
</dbReference>
<dbReference type="Proteomes" id="UP000085678">
    <property type="component" value="Unplaced"/>
</dbReference>
<dbReference type="SMART" id="SM00563">
    <property type="entry name" value="PlsC"/>
    <property type="match status" value="1"/>
</dbReference>
<dbReference type="CDD" id="cd07993">
    <property type="entry name" value="LPLAT_DHAPAT-like"/>
    <property type="match status" value="1"/>
</dbReference>
<dbReference type="InterPro" id="IPR041728">
    <property type="entry name" value="GPAT/DHAPAT_LPLAT"/>
</dbReference>
<dbReference type="OrthoDB" id="10255570at2759"/>
<dbReference type="STRING" id="7574.A0A1S3JDM4"/>
<evidence type="ECO:0000256" key="3">
    <source>
        <dbReference type="ARBA" id="ARBA00022679"/>
    </source>
</evidence>
<keyword evidence="5 6" id="KW-0012">Acyltransferase</keyword>
<evidence type="ECO:0000313" key="8">
    <source>
        <dbReference type="Proteomes" id="UP000085678"/>
    </source>
</evidence>
<gene>
    <name evidence="9" type="primary">LOC106172333</name>
</gene>
<evidence type="ECO:0000313" key="9">
    <source>
        <dbReference type="RefSeq" id="XP_013408433.1"/>
    </source>
</evidence>
<name>A0A1S3JDM4_LINAN</name>
<reference evidence="9" key="1">
    <citation type="submission" date="2025-08" db="UniProtKB">
        <authorList>
            <consortium name="RefSeq"/>
        </authorList>
    </citation>
    <scope>IDENTIFICATION</scope>
    <source>
        <tissue evidence="9">Gonads</tissue>
    </source>
</reference>
<dbReference type="GO" id="GO:0012505">
    <property type="term" value="C:endomembrane system"/>
    <property type="evidence" value="ECO:0007669"/>
    <property type="project" value="UniProtKB-SubCell"/>
</dbReference>
<dbReference type="GO" id="GO:0019432">
    <property type="term" value="P:triglyceride biosynthetic process"/>
    <property type="evidence" value="ECO:0007669"/>
    <property type="project" value="TreeGrafter"/>
</dbReference>
<feature type="domain" description="Phospholipid/glycerol acyltransferase" evidence="7">
    <location>
        <begin position="170"/>
        <end position="299"/>
    </location>
</feature>
<evidence type="ECO:0000256" key="5">
    <source>
        <dbReference type="ARBA" id="ARBA00023315"/>
    </source>
</evidence>
<evidence type="ECO:0000256" key="6">
    <source>
        <dbReference type="PIRNR" id="PIRNR000437"/>
    </source>
</evidence>
<dbReference type="RefSeq" id="XP_013408433.1">
    <property type="nucleotide sequence ID" value="XM_013552979.1"/>
</dbReference>
<dbReference type="PIRSF" id="PIRSF000437">
    <property type="entry name" value="GPAT_DHAPAT"/>
    <property type="match status" value="1"/>
</dbReference>
<dbReference type="PANTHER" id="PTHR12563:SF17">
    <property type="entry name" value="DIHYDROXYACETONE PHOSPHATE ACYLTRANSFERASE"/>
    <property type="match status" value="1"/>
</dbReference>
<dbReference type="Pfam" id="PF19277">
    <property type="entry name" value="GPAT_C"/>
    <property type="match status" value="1"/>
</dbReference>
<dbReference type="GO" id="GO:0008611">
    <property type="term" value="P:ether lipid biosynthetic process"/>
    <property type="evidence" value="ECO:0007669"/>
    <property type="project" value="TreeGrafter"/>
</dbReference>
<dbReference type="InterPro" id="IPR002123">
    <property type="entry name" value="Plipid/glycerol_acylTrfase"/>
</dbReference>
<dbReference type="KEGG" id="lak:106172333"/>
<dbReference type="AlphaFoldDB" id="A0A1S3JDM4"/>